<dbReference type="InterPro" id="IPR019734">
    <property type="entry name" value="TPR_rpt"/>
</dbReference>
<dbReference type="Pfam" id="PF13424">
    <property type="entry name" value="TPR_12"/>
    <property type="match status" value="1"/>
</dbReference>
<dbReference type="AlphaFoldDB" id="X1SYS5"/>
<gene>
    <name evidence="1" type="ORF">S12H4_27522</name>
</gene>
<dbReference type="Gene3D" id="1.25.40.10">
    <property type="entry name" value="Tetratricopeptide repeat domain"/>
    <property type="match status" value="1"/>
</dbReference>
<dbReference type="SMART" id="SM00028">
    <property type="entry name" value="TPR"/>
    <property type="match status" value="2"/>
</dbReference>
<evidence type="ECO:0000313" key="1">
    <source>
        <dbReference type="EMBL" id="GAI98088.1"/>
    </source>
</evidence>
<dbReference type="EMBL" id="BARW01015718">
    <property type="protein sequence ID" value="GAI98088.1"/>
    <property type="molecule type" value="Genomic_DNA"/>
</dbReference>
<feature type="non-terminal residue" evidence="1">
    <location>
        <position position="1"/>
    </location>
</feature>
<dbReference type="InterPro" id="IPR011990">
    <property type="entry name" value="TPR-like_helical_dom_sf"/>
</dbReference>
<name>X1SYS5_9ZZZZ</name>
<organism evidence="1">
    <name type="scientific">marine sediment metagenome</name>
    <dbReference type="NCBI Taxonomy" id="412755"/>
    <lineage>
        <taxon>unclassified sequences</taxon>
        <taxon>metagenomes</taxon>
        <taxon>ecological metagenomes</taxon>
    </lineage>
</organism>
<proteinExistence type="predicted"/>
<reference evidence="1" key="1">
    <citation type="journal article" date="2014" name="Front. Microbiol.">
        <title>High frequency of phylogenetically diverse reductive dehalogenase-homologous genes in deep subseafloor sedimentary metagenomes.</title>
        <authorList>
            <person name="Kawai M."/>
            <person name="Futagami T."/>
            <person name="Toyoda A."/>
            <person name="Takaki Y."/>
            <person name="Nishi S."/>
            <person name="Hori S."/>
            <person name="Arai W."/>
            <person name="Tsubouchi T."/>
            <person name="Morono Y."/>
            <person name="Uchiyama I."/>
            <person name="Ito T."/>
            <person name="Fujiyama A."/>
            <person name="Inagaki F."/>
            <person name="Takami H."/>
        </authorList>
    </citation>
    <scope>NUCLEOTIDE SEQUENCE</scope>
    <source>
        <strain evidence="1">Expedition CK06-06</strain>
    </source>
</reference>
<dbReference type="SUPFAM" id="SSF48452">
    <property type="entry name" value="TPR-like"/>
    <property type="match status" value="1"/>
</dbReference>
<sequence>QAIIVNKRYIMAHNLKALIFEQLEKFGDAIKCYQTALELVKKYSHEDPSSKVTLQYNLAGAYFKNKEFNKAKQIFIEIQSLATSDEMKANITKYLNMIK</sequence>
<protein>
    <submittedName>
        <fullName evidence="1">Uncharacterized protein</fullName>
    </submittedName>
</protein>
<comment type="caution">
    <text evidence="1">The sequence shown here is derived from an EMBL/GenBank/DDBJ whole genome shotgun (WGS) entry which is preliminary data.</text>
</comment>
<accession>X1SYS5</accession>